<protein>
    <submittedName>
        <fullName evidence="1">Uncharacterized protein</fullName>
    </submittedName>
</protein>
<name>A0A433QF54_9FUNG</name>
<proteinExistence type="predicted"/>
<dbReference type="EMBL" id="RBNJ01006649">
    <property type="protein sequence ID" value="RUS28426.1"/>
    <property type="molecule type" value="Genomic_DNA"/>
</dbReference>
<feature type="non-terminal residue" evidence="1">
    <location>
        <position position="1"/>
    </location>
</feature>
<organism evidence="1 2">
    <name type="scientific">Jimgerdemannia flammicorona</name>
    <dbReference type="NCBI Taxonomy" id="994334"/>
    <lineage>
        <taxon>Eukaryota</taxon>
        <taxon>Fungi</taxon>
        <taxon>Fungi incertae sedis</taxon>
        <taxon>Mucoromycota</taxon>
        <taxon>Mucoromycotina</taxon>
        <taxon>Endogonomycetes</taxon>
        <taxon>Endogonales</taxon>
        <taxon>Endogonaceae</taxon>
        <taxon>Jimgerdemannia</taxon>
    </lineage>
</organism>
<sequence length="96" mass="10591">TEREGILLAKRLKKLSVNHWEQHVIKWPAFPSAAGGDAGQGCSVRASPQRTLTANLPDTSILNVDQEEIREWGSKRSYMQLSSGGPFWDCLDAPAI</sequence>
<dbReference type="Proteomes" id="UP000274822">
    <property type="component" value="Unassembled WGS sequence"/>
</dbReference>
<dbReference type="AlphaFoldDB" id="A0A433QF54"/>
<evidence type="ECO:0000313" key="2">
    <source>
        <dbReference type="Proteomes" id="UP000274822"/>
    </source>
</evidence>
<reference evidence="1 2" key="1">
    <citation type="journal article" date="2018" name="New Phytol.">
        <title>Phylogenomics of Endogonaceae and evolution of mycorrhizas within Mucoromycota.</title>
        <authorList>
            <person name="Chang Y."/>
            <person name="Desiro A."/>
            <person name="Na H."/>
            <person name="Sandor L."/>
            <person name="Lipzen A."/>
            <person name="Clum A."/>
            <person name="Barry K."/>
            <person name="Grigoriev I.V."/>
            <person name="Martin F.M."/>
            <person name="Stajich J.E."/>
            <person name="Smith M.E."/>
            <person name="Bonito G."/>
            <person name="Spatafora J.W."/>
        </authorList>
    </citation>
    <scope>NUCLEOTIDE SEQUENCE [LARGE SCALE GENOMIC DNA]</scope>
    <source>
        <strain evidence="1 2">AD002</strain>
    </source>
</reference>
<gene>
    <name evidence="1" type="ORF">BC938DRAFT_481901</name>
</gene>
<comment type="caution">
    <text evidence="1">The sequence shown here is derived from an EMBL/GenBank/DDBJ whole genome shotgun (WGS) entry which is preliminary data.</text>
</comment>
<accession>A0A433QF54</accession>
<keyword evidence="2" id="KW-1185">Reference proteome</keyword>
<evidence type="ECO:0000313" key="1">
    <source>
        <dbReference type="EMBL" id="RUS28426.1"/>
    </source>
</evidence>